<dbReference type="InterPro" id="IPR019734">
    <property type="entry name" value="TPR_rpt"/>
</dbReference>
<dbReference type="PROSITE" id="PS50005">
    <property type="entry name" value="TPR"/>
    <property type="match status" value="1"/>
</dbReference>
<feature type="transmembrane region" description="Helical" evidence="6">
    <location>
        <begin position="255"/>
        <end position="272"/>
    </location>
</feature>
<dbReference type="InterPro" id="IPR007016">
    <property type="entry name" value="O-antigen_ligase-rel_domated"/>
</dbReference>
<keyword evidence="4 6" id="KW-0472">Membrane</keyword>
<organism evidence="8 9">
    <name type="scientific">Nonlabens dokdonensis</name>
    <dbReference type="NCBI Taxonomy" id="328515"/>
    <lineage>
        <taxon>Bacteria</taxon>
        <taxon>Pseudomonadati</taxon>
        <taxon>Bacteroidota</taxon>
        <taxon>Flavobacteriia</taxon>
        <taxon>Flavobacteriales</taxon>
        <taxon>Flavobacteriaceae</taxon>
        <taxon>Nonlabens</taxon>
    </lineage>
</organism>
<evidence type="ECO:0000256" key="4">
    <source>
        <dbReference type="ARBA" id="ARBA00023136"/>
    </source>
</evidence>
<feature type="transmembrane region" description="Helical" evidence="6">
    <location>
        <begin position="201"/>
        <end position="219"/>
    </location>
</feature>
<accession>A0A1Z8AZX1</accession>
<dbReference type="AlphaFoldDB" id="A0A1Z8AZX1"/>
<feature type="transmembrane region" description="Helical" evidence="6">
    <location>
        <begin position="446"/>
        <end position="463"/>
    </location>
</feature>
<reference evidence="9" key="1">
    <citation type="journal article" date="2017" name="Proc. Natl. Acad. Sci. U.S.A.">
        <title>Simulation of Deepwater Horizon oil plume reveals substrate specialization within a complex community of hydrocarbon-degraders.</title>
        <authorList>
            <person name="Hu P."/>
            <person name="Dubinsky E.A."/>
            <person name="Probst A.J."/>
            <person name="Wang J."/>
            <person name="Sieber C.M.K."/>
            <person name="Tom L.M."/>
            <person name="Gardinali P."/>
            <person name="Banfield J.F."/>
            <person name="Atlas R.M."/>
            <person name="Andersen G.L."/>
        </authorList>
    </citation>
    <scope>NUCLEOTIDE SEQUENCE [LARGE SCALE GENOMIC DNA]</scope>
</reference>
<dbReference type="Gene3D" id="1.25.40.10">
    <property type="entry name" value="Tetratricopeptide repeat domain"/>
    <property type="match status" value="1"/>
</dbReference>
<comment type="caution">
    <text evidence="8">The sequence shown here is derived from an EMBL/GenBank/DDBJ whole genome shotgun (WGS) entry which is preliminary data.</text>
</comment>
<feature type="transmembrane region" description="Helical" evidence="6">
    <location>
        <begin position="419"/>
        <end position="440"/>
    </location>
</feature>
<evidence type="ECO:0000313" key="8">
    <source>
        <dbReference type="EMBL" id="OUS15884.1"/>
    </source>
</evidence>
<keyword evidence="2 6" id="KW-0812">Transmembrane</keyword>
<dbReference type="InterPro" id="IPR051533">
    <property type="entry name" value="WaaL-like"/>
</dbReference>
<dbReference type="Proteomes" id="UP000196102">
    <property type="component" value="Unassembled WGS sequence"/>
</dbReference>
<feature type="repeat" description="TPR" evidence="5">
    <location>
        <begin position="706"/>
        <end position="739"/>
    </location>
</feature>
<dbReference type="PANTHER" id="PTHR37422:SF13">
    <property type="entry name" value="LIPOPOLYSACCHARIDE BIOSYNTHESIS PROTEIN PA4999-RELATED"/>
    <property type="match status" value="1"/>
</dbReference>
<dbReference type="GO" id="GO:0016020">
    <property type="term" value="C:membrane"/>
    <property type="evidence" value="ECO:0007669"/>
    <property type="project" value="UniProtKB-SubCell"/>
</dbReference>
<gene>
    <name evidence="8" type="ORF">A9Q93_06135</name>
</gene>
<dbReference type="RefSeq" id="WP_303686524.1">
    <property type="nucleotide sequence ID" value="NZ_CAJXYO010000001.1"/>
</dbReference>
<evidence type="ECO:0000256" key="3">
    <source>
        <dbReference type="ARBA" id="ARBA00022989"/>
    </source>
</evidence>
<keyword evidence="5" id="KW-0802">TPR repeat</keyword>
<evidence type="ECO:0000256" key="1">
    <source>
        <dbReference type="ARBA" id="ARBA00004141"/>
    </source>
</evidence>
<feature type="domain" description="O-antigen ligase-related" evidence="7">
    <location>
        <begin position="209"/>
        <end position="395"/>
    </location>
</feature>
<name>A0A1Z8AZX1_9FLAO</name>
<feature type="transmembrane region" description="Helical" evidence="6">
    <location>
        <begin position="131"/>
        <end position="148"/>
    </location>
</feature>
<proteinExistence type="predicted"/>
<sequence length="818" mass="94550">MTKSKGLPKKIASTPTFTISKIFVSLYLLVGFTPLFGAMDYDAPEWLYVSLINIASLGFIFKNRVEFNSSVLPKHVRLYFYLYLAFFVMGCLSLLTAINVSEGLVHLARLVNIIIATLCLYVFVKQNPKTFFIFVCKIVTLIIIYFSWRALAYSFTNYDKGRFSEFISDFPHNFSSINIYTAYLVVQLPFAFYGFFNLDKIWKLIAGFASFMGIFALVFSGSRTALLSLFIISIIFISYSLYSIIRFKAAIKFKIVMIILFTITSILLVINLNRIDKKQSNSISTITQTQSIKPYNTDKKYKNDKSYNFLLEDLPEVETSEAIDAGRVSLWSIAYDNFLDNIYLGIGYGNYKAASKKSHYQNITGKRGFITPRRAHNDFIEKLAETGILGFLLYLALFIFPLILFIKNWRDGKDNEIKWIYLTLLLSGIAYSMDALLNFPLERAPVQMYFIIVVVFILSFYKPGRSTDVKDHKQFILPIFLVMFLGSLVSAYSNYAVLKNYQLQRTMRDDLMGKTLFTDVKLKNSYQDIKSQWLNYPELSYVGTVNNVYLANYAIKDKKYEEALEILNNSQNLNKDAFLVKAFKSEIYLNIYQNADSVKYYSESVFEDYPAFKANYRILKTIYRKEKDTVNIMRVMNRYTNKNWKDDSEWLAKSNMIYSKTKDSELMLKVLDTGLAYNSSSQKLLEAKKEVLDKLKFKSYLSDKEVKAKHQEAFNYFATQEYDKAKGIFNEILKTNPNDYLSIQNIGIIDLVQKNYKEAVKNLSIVIKANAFTDGKAEYSRGYCYEQLGQLEKAKADYKKSRSKNYSQAMALPTSKYE</sequence>
<protein>
    <submittedName>
        <fullName evidence="8">Polysaccharide polymerase</fullName>
    </submittedName>
</protein>
<feature type="transmembrane region" description="Helical" evidence="6">
    <location>
        <begin position="388"/>
        <end position="407"/>
    </location>
</feature>
<feature type="transmembrane region" description="Helical" evidence="6">
    <location>
        <begin position="225"/>
        <end position="243"/>
    </location>
</feature>
<dbReference type="InterPro" id="IPR011990">
    <property type="entry name" value="TPR-like_helical_dom_sf"/>
</dbReference>
<dbReference type="SUPFAM" id="SSF48452">
    <property type="entry name" value="TPR-like"/>
    <property type="match status" value="1"/>
</dbReference>
<dbReference type="EMBL" id="MAAX01000099">
    <property type="protein sequence ID" value="OUS15884.1"/>
    <property type="molecule type" value="Genomic_DNA"/>
</dbReference>
<dbReference type="PANTHER" id="PTHR37422">
    <property type="entry name" value="TEICHURONIC ACID BIOSYNTHESIS PROTEIN TUAE"/>
    <property type="match status" value="1"/>
</dbReference>
<keyword evidence="3 6" id="KW-1133">Transmembrane helix</keyword>
<feature type="transmembrane region" description="Helical" evidence="6">
    <location>
        <begin position="21"/>
        <end position="39"/>
    </location>
</feature>
<feature type="transmembrane region" description="Helical" evidence="6">
    <location>
        <begin position="475"/>
        <end position="498"/>
    </location>
</feature>
<feature type="transmembrane region" description="Helical" evidence="6">
    <location>
        <begin position="106"/>
        <end position="124"/>
    </location>
</feature>
<evidence type="ECO:0000259" key="7">
    <source>
        <dbReference type="Pfam" id="PF04932"/>
    </source>
</evidence>
<evidence type="ECO:0000313" key="9">
    <source>
        <dbReference type="Proteomes" id="UP000196102"/>
    </source>
</evidence>
<evidence type="ECO:0000256" key="6">
    <source>
        <dbReference type="SAM" id="Phobius"/>
    </source>
</evidence>
<evidence type="ECO:0000256" key="2">
    <source>
        <dbReference type="ARBA" id="ARBA00022692"/>
    </source>
</evidence>
<dbReference type="SMART" id="SM00028">
    <property type="entry name" value="TPR"/>
    <property type="match status" value="3"/>
</dbReference>
<feature type="transmembrane region" description="Helical" evidence="6">
    <location>
        <begin position="45"/>
        <end position="61"/>
    </location>
</feature>
<feature type="transmembrane region" description="Helical" evidence="6">
    <location>
        <begin position="81"/>
        <end position="100"/>
    </location>
</feature>
<comment type="subcellular location">
    <subcellularLocation>
        <location evidence="1">Membrane</location>
        <topology evidence="1">Multi-pass membrane protein</topology>
    </subcellularLocation>
</comment>
<dbReference type="Pfam" id="PF04932">
    <property type="entry name" value="Wzy_C"/>
    <property type="match status" value="1"/>
</dbReference>
<evidence type="ECO:0000256" key="5">
    <source>
        <dbReference type="PROSITE-ProRule" id="PRU00339"/>
    </source>
</evidence>